<evidence type="ECO:0000256" key="8">
    <source>
        <dbReference type="ARBA" id="ARBA00022884"/>
    </source>
</evidence>
<keyword evidence="3 10" id="KW-0479">Metal-binding</keyword>
<dbReference type="GO" id="GO:0042274">
    <property type="term" value="P:ribosomal small subunit biogenesis"/>
    <property type="evidence" value="ECO:0007669"/>
    <property type="project" value="UniProtKB-UniRule"/>
</dbReference>
<keyword evidence="2 10" id="KW-0690">Ribosome biogenesis</keyword>
<dbReference type="GO" id="GO:0005525">
    <property type="term" value="F:GTP binding"/>
    <property type="evidence" value="ECO:0007669"/>
    <property type="project" value="UniProtKB-UniRule"/>
</dbReference>
<evidence type="ECO:0000259" key="11">
    <source>
        <dbReference type="PROSITE" id="PS50936"/>
    </source>
</evidence>
<dbReference type="OrthoDB" id="9809485at2"/>
<dbReference type="CDD" id="cd01854">
    <property type="entry name" value="YjeQ_EngC"/>
    <property type="match status" value="1"/>
</dbReference>
<dbReference type="PROSITE" id="PS51721">
    <property type="entry name" value="G_CP"/>
    <property type="match status" value="1"/>
</dbReference>
<dbReference type="PANTHER" id="PTHR32120">
    <property type="entry name" value="SMALL RIBOSOMAL SUBUNIT BIOGENESIS GTPASE RSGA"/>
    <property type="match status" value="1"/>
</dbReference>
<evidence type="ECO:0000256" key="7">
    <source>
        <dbReference type="ARBA" id="ARBA00022833"/>
    </source>
</evidence>
<evidence type="ECO:0000259" key="12">
    <source>
        <dbReference type="PROSITE" id="PS51721"/>
    </source>
</evidence>
<dbReference type="EMBL" id="SLXQ01000010">
    <property type="protein sequence ID" value="TCP48467.1"/>
    <property type="molecule type" value="Genomic_DNA"/>
</dbReference>
<dbReference type="RefSeq" id="WP_132878751.1">
    <property type="nucleotide sequence ID" value="NZ_SLXQ01000010.1"/>
</dbReference>
<dbReference type="GO" id="GO:0003924">
    <property type="term" value="F:GTPase activity"/>
    <property type="evidence" value="ECO:0007669"/>
    <property type="project" value="UniProtKB-UniRule"/>
</dbReference>
<comment type="similarity">
    <text evidence="10">Belongs to the TRAFAC class YlqF/YawG GTPase family. RsgA subfamily.</text>
</comment>
<keyword evidence="14" id="KW-1185">Reference proteome</keyword>
<evidence type="ECO:0000256" key="5">
    <source>
        <dbReference type="ARBA" id="ARBA00022741"/>
    </source>
</evidence>
<dbReference type="InterPro" id="IPR027417">
    <property type="entry name" value="P-loop_NTPase"/>
</dbReference>
<feature type="domain" description="EngC GTPase" evidence="11">
    <location>
        <begin position="114"/>
        <end position="259"/>
    </location>
</feature>
<evidence type="ECO:0000256" key="4">
    <source>
        <dbReference type="ARBA" id="ARBA00022730"/>
    </source>
</evidence>
<dbReference type="AlphaFoldDB" id="A0A4R2QH53"/>
<dbReference type="Gene3D" id="3.40.50.300">
    <property type="entry name" value="P-loop containing nucleotide triphosphate hydrolases"/>
    <property type="match status" value="1"/>
</dbReference>
<feature type="binding site" evidence="10">
    <location>
        <position position="288"/>
    </location>
    <ligand>
        <name>Zn(2+)</name>
        <dbReference type="ChEBI" id="CHEBI:29105"/>
    </ligand>
</feature>
<dbReference type="PANTHER" id="PTHR32120:SF10">
    <property type="entry name" value="SMALL RIBOSOMAL SUBUNIT BIOGENESIS GTPASE RSGA"/>
    <property type="match status" value="1"/>
</dbReference>
<reference evidence="13 14" key="1">
    <citation type="submission" date="2019-03" db="EMBL/GenBank/DDBJ databases">
        <title>Genomic Encyclopedia of Type Strains, Phase IV (KMG-IV): sequencing the most valuable type-strain genomes for metagenomic binning, comparative biology and taxonomic classification.</title>
        <authorList>
            <person name="Goeker M."/>
        </authorList>
    </citation>
    <scope>NUCLEOTIDE SEQUENCE [LARGE SCALE GENOMIC DNA]</scope>
    <source>
        <strain evidence="13 14">DSM 45765</strain>
    </source>
</reference>
<evidence type="ECO:0000256" key="10">
    <source>
        <dbReference type="HAMAP-Rule" id="MF_01820"/>
    </source>
</evidence>
<gene>
    <name evidence="10" type="primary">rsgA</name>
    <name evidence="13" type="ORF">EV191_11024</name>
</gene>
<dbReference type="Proteomes" id="UP000294911">
    <property type="component" value="Unassembled WGS sequence"/>
</dbReference>
<dbReference type="EC" id="3.6.1.-" evidence="10"/>
<comment type="subcellular location">
    <subcellularLocation>
        <location evidence="10">Cytoplasm</location>
    </subcellularLocation>
</comment>
<keyword evidence="8 10" id="KW-0694">RNA-binding</keyword>
<dbReference type="SUPFAM" id="SSF52540">
    <property type="entry name" value="P-loop containing nucleoside triphosphate hydrolases"/>
    <property type="match status" value="1"/>
</dbReference>
<keyword evidence="5 10" id="KW-0547">Nucleotide-binding</keyword>
<dbReference type="Gene3D" id="1.10.40.50">
    <property type="entry name" value="Probable gtpase engc, domain 3"/>
    <property type="match status" value="1"/>
</dbReference>
<evidence type="ECO:0000256" key="9">
    <source>
        <dbReference type="ARBA" id="ARBA00023134"/>
    </source>
</evidence>
<dbReference type="InterPro" id="IPR030378">
    <property type="entry name" value="G_CP_dom"/>
</dbReference>
<keyword evidence="9 10" id="KW-0342">GTP-binding</keyword>
<dbReference type="GO" id="GO:0046872">
    <property type="term" value="F:metal ion binding"/>
    <property type="evidence" value="ECO:0007669"/>
    <property type="project" value="UniProtKB-KW"/>
</dbReference>
<feature type="binding site" evidence="10">
    <location>
        <position position="301"/>
    </location>
    <ligand>
        <name>Zn(2+)</name>
        <dbReference type="ChEBI" id="CHEBI:29105"/>
    </ligand>
</feature>
<comment type="subunit">
    <text evidence="10">Monomer. Associates with 30S ribosomal subunit, binds 16S rRNA.</text>
</comment>
<accession>A0A4R2QH53</accession>
<evidence type="ECO:0000313" key="13">
    <source>
        <dbReference type="EMBL" id="TCP48467.1"/>
    </source>
</evidence>
<dbReference type="InterPro" id="IPR004881">
    <property type="entry name" value="Ribosome_biogen_GTPase_RsgA"/>
</dbReference>
<comment type="caution">
    <text evidence="13">The sequence shown here is derived from an EMBL/GenBank/DDBJ whole genome shotgun (WGS) entry which is preliminary data.</text>
</comment>
<name>A0A4R2QH53_9PSEU</name>
<dbReference type="GO" id="GO:0005737">
    <property type="term" value="C:cytoplasm"/>
    <property type="evidence" value="ECO:0007669"/>
    <property type="project" value="UniProtKB-SubCell"/>
</dbReference>
<keyword evidence="4 10" id="KW-0699">rRNA-binding</keyword>
<dbReference type="HAMAP" id="MF_01820">
    <property type="entry name" value="GTPase_RsgA"/>
    <property type="match status" value="1"/>
</dbReference>
<evidence type="ECO:0000256" key="3">
    <source>
        <dbReference type="ARBA" id="ARBA00022723"/>
    </source>
</evidence>
<feature type="binding site" evidence="10">
    <location>
        <position position="295"/>
    </location>
    <ligand>
        <name>Zn(2+)</name>
        <dbReference type="ChEBI" id="CHEBI:29105"/>
    </ligand>
</feature>
<comment type="cofactor">
    <cofactor evidence="10">
        <name>Zn(2+)</name>
        <dbReference type="ChEBI" id="CHEBI:29105"/>
    </cofactor>
    <text evidence="10">Binds 1 zinc ion per subunit.</text>
</comment>
<evidence type="ECO:0000313" key="14">
    <source>
        <dbReference type="Proteomes" id="UP000294911"/>
    </source>
</evidence>
<protein>
    <recommendedName>
        <fullName evidence="10">Small ribosomal subunit biogenesis GTPase RsgA</fullName>
        <ecNumber evidence="10">3.6.1.-</ecNumber>
    </recommendedName>
</protein>
<dbReference type="PROSITE" id="PS50936">
    <property type="entry name" value="ENGC_GTPASE"/>
    <property type="match status" value="1"/>
</dbReference>
<evidence type="ECO:0000256" key="6">
    <source>
        <dbReference type="ARBA" id="ARBA00022801"/>
    </source>
</evidence>
<organism evidence="13 14">
    <name type="scientific">Tamaricihabitans halophyticus</name>
    <dbReference type="NCBI Taxonomy" id="1262583"/>
    <lineage>
        <taxon>Bacteria</taxon>
        <taxon>Bacillati</taxon>
        <taxon>Actinomycetota</taxon>
        <taxon>Actinomycetes</taxon>
        <taxon>Pseudonocardiales</taxon>
        <taxon>Pseudonocardiaceae</taxon>
        <taxon>Tamaricihabitans</taxon>
    </lineage>
</organism>
<dbReference type="NCBIfam" id="TIGR00157">
    <property type="entry name" value="ribosome small subunit-dependent GTPase A"/>
    <property type="match status" value="1"/>
</dbReference>
<dbReference type="GO" id="GO:0019843">
    <property type="term" value="F:rRNA binding"/>
    <property type="evidence" value="ECO:0007669"/>
    <property type="project" value="UniProtKB-KW"/>
</dbReference>
<proteinExistence type="inferred from homology"/>
<feature type="binding site" evidence="10">
    <location>
        <begin position="203"/>
        <end position="211"/>
    </location>
    <ligand>
        <name>GTP</name>
        <dbReference type="ChEBI" id="CHEBI:37565"/>
    </ligand>
</feature>
<comment type="function">
    <text evidence="10">One of several proteins that assist in the late maturation steps of the functional core of the 30S ribosomal subunit. Helps release RbfA from mature subunits. May play a role in the assembly of ribosomal proteins into the subunit. Circularly permuted GTPase that catalyzes slow GTP hydrolysis, GTPase activity is stimulated by the 30S ribosomal subunit.</text>
</comment>
<feature type="binding site" evidence="10">
    <location>
        <position position="293"/>
    </location>
    <ligand>
        <name>Zn(2+)</name>
        <dbReference type="ChEBI" id="CHEBI:29105"/>
    </ligand>
</feature>
<dbReference type="Pfam" id="PF03193">
    <property type="entry name" value="RsgA_GTPase"/>
    <property type="match status" value="1"/>
</dbReference>
<feature type="binding site" evidence="10">
    <location>
        <begin position="153"/>
        <end position="156"/>
    </location>
    <ligand>
        <name>GTP</name>
        <dbReference type="ChEBI" id="CHEBI:37565"/>
    </ligand>
</feature>
<sequence>MPSGVPDNTCYLDQFGWNDAVARSFAEYRAEGLRPARVARTERGQCMLVTTDGARSAELAEALRGADPMSAPCTGDWVAWQPGDPDTVRAVLPRQTTLARSSASGRSEGQVLATNVDIVVIVASLTATIVLSRIERFLALAWESGAQPVVALTKADEAEDPDGALAEVSSAAAGAEVFAISAVTGSGMAELTAALTGTIVLIGPSGTGKSTLGNALLAEDRLAVGRVRGQDGKGRHTTTSRELVALPSGGVLIDTPGLRGVGLWAAEDATGNGVQQAFPEIEELAEQCRFRDCGHDAEPGCAVLAALDAGELPMRRLASYRKLLRENEWIASRSDARKRAERTRQTKVITKSLRQTYKFRNR</sequence>
<keyword evidence="7 10" id="KW-0862">Zinc</keyword>
<dbReference type="InterPro" id="IPR010914">
    <property type="entry name" value="RsgA_GTPase_dom"/>
</dbReference>
<keyword evidence="1 10" id="KW-0963">Cytoplasm</keyword>
<keyword evidence="6 10" id="KW-0378">Hydrolase</keyword>
<evidence type="ECO:0000256" key="2">
    <source>
        <dbReference type="ARBA" id="ARBA00022517"/>
    </source>
</evidence>
<evidence type="ECO:0000256" key="1">
    <source>
        <dbReference type="ARBA" id="ARBA00022490"/>
    </source>
</evidence>
<feature type="domain" description="CP-type G" evidence="12">
    <location>
        <begin position="106"/>
        <end position="261"/>
    </location>
</feature>